<accession>A0ABQ7SGG9</accession>
<protein>
    <submittedName>
        <fullName evidence="1">Uncharacterized protein</fullName>
    </submittedName>
</protein>
<organism evidence="1 2">
    <name type="scientific">Phrynosoma platyrhinos</name>
    <name type="common">Desert horned lizard</name>
    <dbReference type="NCBI Taxonomy" id="52577"/>
    <lineage>
        <taxon>Eukaryota</taxon>
        <taxon>Metazoa</taxon>
        <taxon>Chordata</taxon>
        <taxon>Craniata</taxon>
        <taxon>Vertebrata</taxon>
        <taxon>Euteleostomi</taxon>
        <taxon>Lepidosauria</taxon>
        <taxon>Squamata</taxon>
        <taxon>Bifurcata</taxon>
        <taxon>Unidentata</taxon>
        <taxon>Episquamata</taxon>
        <taxon>Toxicofera</taxon>
        <taxon>Iguania</taxon>
        <taxon>Phrynosomatidae</taxon>
        <taxon>Phrynosomatinae</taxon>
        <taxon>Phrynosoma</taxon>
    </lineage>
</organism>
<sequence length="80" mass="9543">MCVCCVIVFPGRIWEPLLPCRLKFLRSAPCRGWQDKDQQCYLRYLYNLLDVRHRKSLIECLSFLRSQVIQCLIVAEDENH</sequence>
<keyword evidence="2" id="KW-1185">Reference proteome</keyword>
<dbReference type="EMBL" id="JAIPUX010005290">
    <property type="protein sequence ID" value="KAH0616394.1"/>
    <property type="molecule type" value="Genomic_DNA"/>
</dbReference>
<dbReference type="Proteomes" id="UP000826234">
    <property type="component" value="Unassembled WGS sequence"/>
</dbReference>
<comment type="caution">
    <text evidence="1">The sequence shown here is derived from an EMBL/GenBank/DDBJ whole genome shotgun (WGS) entry which is preliminary data.</text>
</comment>
<evidence type="ECO:0000313" key="2">
    <source>
        <dbReference type="Proteomes" id="UP000826234"/>
    </source>
</evidence>
<name>A0ABQ7SGG9_PHRPL</name>
<proteinExistence type="predicted"/>
<reference evidence="1 2" key="1">
    <citation type="journal article" date="2022" name="Gigascience">
        <title>A chromosome-level genome assembly and annotation of the desert horned lizard, Phrynosoma platyrhinos, provides insight into chromosomal rearrangements among reptiles.</title>
        <authorList>
            <person name="Koochekian N."/>
            <person name="Ascanio A."/>
            <person name="Farleigh K."/>
            <person name="Card D.C."/>
            <person name="Schield D.R."/>
            <person name="Castoe T.A."/>
            <person name="Jezkova T."/>
        </authorList>
    </citation>
    <scope>NUCLEOTIDE SEQUENCE [LARGE SCALE GENOMIC DNA]</scope>
    <source>
        <strain evidence="1">NK-2021</strain>
    </source>
</reference>
<gene>
    <name evidence="1" type="ORF">JD844_027450</name>
</gene>
<evidence type="ECO:0000313" key="1">
    <source>
        <dbReference type="EMBL" id="KAH0616394.1"/>
    </source>
</evidence>